<evidence type="ECO:0000313" key="2">
    <source>
        <dbReference type="Proteomes" id="UP000440694"/>
    </source>
</evidence>
<dbReference type="EMBL" id="WMBQ01000002">
    <property type="protein sequence ID" value="MTD95878.1"/>
    <property type="molecule type" value="Genomic_DNA"/>
</dbReference>
<protein>
    <submittedName>
        <fullName evidence="1">Uncharacterized protein</fullName>
    </submittedName>
</protein>
<evidence type="ECO:0000313" key="1">
    <source>
        <dbReference type="EMBL" id="MTD95878.1"/>
    </source>
</evidence>
<accession>A0A6I3KNJ1</accession>
<organism evidence="1 2">
    <name type="scientific">Hyphomicrobium album</name>
    <dbReference type="NCBI Taxonomy" id="2665159"/>
    <lineage>
        <taxon>Bacteria</taxon>
        <taxon>Pseudomonadati</taxon>
        <taxon>Pseudomonadota</taxon>
        <taxon>Alphaproteobacteria</taxon>
        <taxon>Hyphomicrobiales</taxon>
        <taxon>Hyphomicrobiaceae</taxon>
        <taxon>Hyphomicrobium</taxon>
    </lineage>
</organism>
<dbReference type="AlphaFoldDB" id="A0A6I3KNJ1"/>
<gene>
    <name evidence="1" type="ORF">GIW81_16185</name>
</gene>
<sequence>MGTAIGFACGAVFWHALGIAGLYVKAPADPTGEAAYALADAGGTSPLETGSLPTIHRVDPAACTSLELDRQSNRTVERPCPADGLALRLDNGDDREDLAILFDNDAR</sequence>
<name>A0A6I3KNJ1_9HYPH</name>
<proteinExistence type="predicted"/>
<keyword evidence="2" id="KW-1185">Reference proteome</keyword>
<reference evidence="1 2" key="1">
    <citation type="submission" date="2019-11" db="EMBL/GenBank/DDBJ databases">
        <title>Identification of a novel strain.</title>
        <authorList>
            <person name="Xu Q."/>
            <person name="Wang G."/>
        </authorList>
    </citation>
    <scope>NUCLEOTIDE SEQUENCE [LARGE SCALE GENOMIC DNA]</scope>
    <source>
        <strain evidence="2">xq</strain>
    </source>
</reference>
<dbReference type="RefSeq" id="WP_154740364.1">
    <property type="nucleotide sequence ID" value="NZ_WMBQ01000002.1"/>
</dbReference>
<dbReference type="Proteomes" id="UP000440694">
    <property type="component" value="Unassembled WGS sequence"/>
</dbReference>
<comment type="caution">
    <text evidence="1">The sequence shown here is derived from an EMBL/GenBank/DDBJ whole genome shotgun (WGS) entry which is preliminary data.</text>
</comment>